<evidence type="ECO:0000256" key="1">
    <source>
        <dbReference type="SAM" id="MobiDB-lite"/>
    </source>
</evidence>
<dbReference type="RefSeq" id="XP_002947506.1">
    <property type="nucleotide sequence ID" value="XM_002947460.1"/>
</dbReference>
<dbReference type="EMBL" id="GL378327">
    <property type="protein sequence ID" value="EFJ51554.1"/>
    <property type="molecule type" value="Genomic_DNA"/>
</dbReference>
<dbReference type="InterPro" id="IPR003593">
    <property type="entry name" value="AAA+_ATPase"/>
</dbReference>
<keyword evidence="4" id="KW-1185">Reference proteome</keyword>
<accession>D8TM01</accession>
<dbReference type="InterPro" id="IPR027417">
    <property type="entry name" value="P-loop_NTPase"/>
</dbReference>
<dbReference type="KEGG" id="vcn:VOLCADRAFT_87691"/>
<reference evidence="3 4" key="1">
    <citation type="journal article" date="2010" name="Science">
        <title>Genomic analysis of organismal complexity in the multicellular green alga Volvox carteri.</title>
        <authorList>
            <person name="Prochnik S.E."/>
            <person name="Umen J."/>
            <person name="Nedelcu A.M."/>
            <person name="Hallmann A."/>
            <person name="Miller S.M."/>
            <person name="Nishii I."/>
            <person name="Ferris P."/>
            <person name="Kuo A."/>
            <person name="Mitros T."/>
            <person name="Fritz-Laylin L.K."/>
            <person name="Hellsten U."/>
            <person name="Chapman J."/>
            <person name="Simakov O."/>
            <person name="Rensing S.A."/>
            <person name="Terry A."/>
            <person name="Pangilinan J."/>
            <person name="Kapitonov V."/>
            <person name="Jurka J."/>
            <person name="Salamov A."/>
            <person name="Shapiro H."/>
            <person name="Schmutz J."/>
            <person name="Grimwood J."/>
            <person name="Lindquist E."/>
            <person name="Lucas S."/>
            <person name="Grigoriev I.V."/>
            <person name="Schmitt R."/>
            <person name="Kirk D."/>
            <person name="Rokhsar D.S."/>
        </authorList>
    </citation>
    <scope>NUCLEOTIDE SEQUENCE [LARGE SCALE GENOMIC DNA]</scope>
    <source>
        <strain evidence="4">f. Nagariensis / Eve</strain>
    </source>
</reference>
<dbReference type="InterPro" id="IPR046700">
    <property type="entry name" value="DUF6570"/>
</dbReference>
<name>D8TM01_VOLCA</name>
<dbReference type="InParanoid" id="D8TM01"/>
<dbReference type="Gene3D" id="3.40.50.300">
    <property type="entry name" value="P-loop containing nucleotide triphosphate hydrolases"/>
    <property type="match status" value="1"/>
</dbReference>
<dbReference type="SMART" id="SM00382">
    <property type="entry name" value="AAA"/>
    <property type="match status" value="1"/>
</dbReference>
<evidence type="ECO:0000313" key="4">
    <source>
        <dbReference type="Proteomes" id="UP000001058"/>
    </source>
</evidence>
<evidence type="ECO:0000259" key="2">
    <source>
        <dbReference type="SMART" id="SM00382"/>
    </source>
</evidence>
<feature type="domain" description="AAA+ ATPase" evidence="2">
    <location>
        <begin position="976"/>
        <end position="1129"/>
    </location>
</feature>
<proteinExistence type="predicted"/>
<dbReference type="Proteomes" id="UP000001058">
    <property type="component" value="Unassembled WGS sequence"/>
</dbReference>
<feature type="compositionally biased region" description="Low complexity" evidence="1">
    <location>
        <begin position="360"/>
        <end position="376"/>
    </location>
</feature>
<dbReference type="eggNOG" id="ENOG502QPZ7">
    <property type="taxonomic scope" value="Eukaryota"/>
</dbReference>
<sequence length="1549" mass="169469">MIHPSKPVSTQRLRLQGSSVMQLHEQLGVKTRSIGLQNSGITPLHELLPVKTQSTGPQSSDVTPLHELLHAKTRSTGLQSSDMTPLHELLHAKTWSTGLQSSNMTPLHELLHAKTRSTGLQSSDMTPLHELLHAKTRSTGLQSSDMTPLHELLHAKTRSTGPYGSGMMPLLELLPARDQVHAIQLPQATLLERLRDLMRFPCLHEGQHPALPNFLQAIPEGHVQDLPGGQLPMERQVPYEKHLHLASSMAAALRRRMPSRDQSALRAWLEIPNVDILRADIMCTAAVPRHARTLAWRRMPCTTQGAAPPPPDPVLPARYRIGRSERGSSAGASADTDRTAFVDEDALAVDSDGAGHGANDPDSLASAAEASAQLPPELQPYPPRVQPRPCLEDPRSVEVPFCMRLDVDLPNRTMFPDDAGPDRFTICTSCEKALTARRVPEAALARIDPGDVPSTNHLGDPLPAPTFVESQLLGRGRLMQQLMIVHLTGRPPEVLPCAVQSHGIAVVNPDPNMLRGQLPARVADLAGTFTVVCVDQVRDRQDLLDRVRRAPGLKVRGNVIIAWVRFLQHNDEDEGAVDEDALQEYERMGCIAQVPEALLDSAIGPTDPEVAGVLRSTFLHDRTGAAGVRQLQETLQGNVAGEILQGGGAYGSPLDTADADLGAPNELELVLPQPAPVPTDGSDFDNRPNVVHDLLTGRARLAFTAGGRDAQVLDDRHPAILNVCFPVSFPYGLSGQRPLGMSFASYCSHLVRRVPRAQFSGNLMLLARMYDINVRQQSMAQVGVALRMRPRLGEPAARVPRDVVRTMADILALPYRHIKRRQLLSQQSPVVRALLDGARASLLRIDLTDAYYNGAKAMMRAAALTIGWPPLFFNLNPADMHAGCAVVASGQIIEFDDAGRPTRISSTVDKWRRVKEDPHSCAALLVATKEVLVEQLFGFAPGAMRQTDPNCFCGVVFEVVVKVEQSGRLALHLHGVPPQMLIMGPPGTGKTQFVQALLWYTYQHDSPDWAATCAYSWAAAIAFNTPVHRSLSTHSMFGISASQSGSRGANLPKRGAHAGLQVKRNVGDGAVFIDEIGMQSHEHLGAISHSCTAYVPPPPHLGPTHPSTRVFSGRAAAGIGDLLQHPQPGGSPPYCYAAAVERDPHFSPSAPTARRGRASAAVPQTHTRLHDGFNLYRQLGGTVFMLQKQQRQDNTPSGQQLTRFATMFGGGQPTEARVADLIDALNQRVITDLSDLTDLEPRVVLQRNEPRHALNTRLLMLQARRKGAHLVSWNADHVPVRQHGATQQQQLSHVEKAVAMRVKDAIFDHTTADTWYYEGARYTLLDTTAADAGACHNNEVEACGLLTDSHEPPDDGRGPYWRLHYLPAAVMVRPMKGHAPKAVLADLADFASKGAAFTVVPRPSPAANITVPAANTGTTTKNVRRVNVPLGDYYAVTDYFVQGRSFKEECWVADLSVPPGGLKRATMYVLLTRYKTLNHIRLLRPLSTTPDERRRVIKIFFAATKLDPDLAAELRLLDRRATETRQRYATEYQHARHLEQRWTTATIPT</sequence>
<gene>
    <name evidence="3" type="ORF">VOLCADRAFT_87691</name>
</gene>
<feature type="region of interest" description="Disordered" evidence="1">
    <location>
        <begin position="350"/>
        <end position="383"/>
    </location>
</feature>
<dbReference type="GeneID" id="9620469"/>
<protein>
    <recommendedName>
        <fullName evidence="2">AAA+ ATPase domain-containing protein</fullName>
    </recommendedName>
</protein>
<evidence type="ECO:0000313" key="3">
    <source>
        <dbReference type="EMBL" id="EFJ51554.1"/>
    </source>
</evidence>
<organism evidence="4">
    <name type="scientific">Volvox carteri f. nagariensis</name>
    <dbReference type="NCBI Taxonomy" id="3068"/>
    <lineage>
        <taxon>Eukaryota</taxon>
        <taxon>Viridiplantae</taxon>
        <taxon>Chlorophyta</taxon>
        <taxon>core chlorophytes</taxon>
        <taxon>Chlorophyceae</taxon>
        <taxon>CS clade</taxon>
        <taxon>Chlamydomonadales</taxon>
        <taxon>Volvocaceae</taxon>
        <taxon>Volvox</taxon>
    </lineage>
</organism>
<dbReference type="Pfam" id="PF20209">
    <property type="entry name" value="DUF6570"/>
    <property type="match status" value="1"/>
</dbReference>
<dbReference type="SUPFAM" id="SSF52540">
    <property type="entry name" value="P-loop containing nucleoside triphosphate hydrolases"/>
    <property type="match status" value="1"/>
</dbReference>